<evidence type="ECO:0000256" key="1">
    <source>
        <dbReference type="ARBA" id="ARBA00006401"/>
    </source>
</evidence>
<dbReference type="Gene3D" id="3.40.50.80">
    <property type="entry name" value="Nucleotide-binding domain of ferredoxin-NADP reductase (FNR) module"/>
    <property type="match status" value="1"/>
</dbReference>
<dbReference type="Gene3D" id="1.10.490.10">
    <property type="entry name" value="Globins"/>
    <property type="match status" value="1"/>
</dbReference>
<keyword evidence="6" id="KW-0349">Heme</keyword>
<dbReference type="InterPro" id="IPR000971">
    <property type="entry name" value="Globin"/>
</dbReference>
<evidence type="ECO:0000256" key="5">
    <source>
        <dbReference type="ARBA" id="ARBA00049433"/>
    </source>
</evidence>
<evidence type="ECO:0000256" key="4">
    <source>
        <dbReference type="ARBA" id="ARBA00048649"/>
    </source>
</evidence>
<comment type="similarity">
    <text evidence="1">In the C-terminal section; belongs to the flavoprotein pyridine nucleotide cytochrome reductase family.</text>
</comment>
<dbReference type="PANTHER" id="PTHR47354:SF5">
    <property type="entry name" value="PROTEIN RFBI"/>
    <property type="match status" value="1"/>
</dbReference>
<dbReference type="AlphaFoldDB" id="T0QVG3"/>
<comment type="catalytic activity">
    <reaction evidence="5">
        <text>2 nitric oxide + NADPH + 2 O2 = 2 nitrate + NADP(+) + H(+)</text>
        <dbReference type="Rhea" id="RHEA:19465"/>
        <dbReference type="ChEBI" id="CHEBI:15378"/>
        <dbReference type="ChEBI" id="CHEBI:15379"/>
        <dbReference type="ChEBI" id="CHEBI:16480"/>
        <dbReference type="ChEBI" id="CHEBI:17632"/>
        <dbReference type="ChEBI" id="CHEBI:57783"/>
        <dbReference type="ChEBI" id="CHEBI:58349"/>
        <dbReference type="EC" id="1.14.12.17"/>
    </reaction>
</comment>
<dbReference type="Pfam" id="PF00042">
    <property type="entry name" value="Globin"/>
    <property type="match status" value="1"/>
</dbReference>
<dbReference type="OrthoDB" id="436496at2759"/>
<gene>
    <name evidence="8" type="ORF">SDRG_04410</name>
</gene>
<dbReference type="PROSITE" id="PS51384">
    <property type="entry name" value="FAD_FR"/>
    <property type="match status" value="1"/>
</dbReference>
<dbReference type="InterPro" id="IPR017938">
    <property type="entry name" value="Riboflavin_synthase-like_b-brl"/>
</dbReference>
<comment type="catalytic activity">
    <reaction evidence="4">
        <text>2 nitric oxide + NADH + 2 O2 = 2 nitrate + NAD(+) + H(+)</text>
        <dbReference type="Rhea" id="RHEA:19469"/>
        <dbReference type="ChEBI" id="CHEBI:15378"/>
        <dbReference type="ChEBI" id="CHEBI:15379"/>
        <dbReference type="ChEBI" id="CHEBI:16480"/>
        <dbReference type="ChEBI" id="CHEBI:17632"/>
        <dbReference type="ChEBI" id="CHEBI:57540"/>
        <dbReference type="ChEBI" id="CHEBI:57945"/>
        <dbReference type="EC" id="1.14.12.17"/>
    </reaction>
</comment>
<dbReference type="SUPFAM" id="SSF46458">
    <property type="entry name" value="Globin-like"/>
    <property type="match status" value="1"/>
</dbReference>
<name>T0QVG3_SAPDV</name>
<dbReference type="InterPro" id="IPR009050">
    <property type="entry name" value="Globin-like_sf"/>
</dbReference>
<keyword evidence="3" id="KW-0520">NAD</keyword>
<dbReference type="OMA" id="GATKEHY"/>
<keyword evidence="6" id="KW-0813">Transport</keyword>
<sequence>MGGGASHEEASMVNVDEDGNLGIKESFLSFLMDAMDLDVKRPIVTKEHEALIKANWVAVNKGTVAYDAAKHLSPTKFFYTTFYSLMFKEAPSIRPMFRSSMTVQGKVLAGIIGTMSTVIKSKNVVQVCQDLAARHTMFGATKEHYNVMGLVLMKTLAIISGPEWNEAVHEAYLTAYCFLYYLMLPVIMDKQPKPIKPSLPGKIAAKETIGDNTVRLSITMDFPLRYHAGDSILIGLPMHTGEVRRSYAISSVYDPEVKPFDICVEATSESSKWLVEANVDSVVNVYWINGGVHFETDTPDAIPKKLLFVSQGIGAAPFHAMIKGCQSVKDKWDGDIAALHVTSNPISAFQTIHWDRFKIATAKELSKDALLSVAPDLSTRRLYIAGSSAFVDATKQLFLEAGGRAPEIEVYSFDNAPFIEESLDVSPLPGH</sequence>
<comment type="similarity">
    <text evidence="6">Belongs to the globin family.</text>
</comment>
<dbReference type="InterPro" id="IPR039261">
    <property type="entry name" value="FNR_nucleotide-bd"/>
</dbReference>
<dbReference type="RefSeq" id="XP_008608307.1">
    <property type="nucleotide sequence ID" value="XM_008610085.1"/>
</dbReference>
<evidence type="ECO:0000313" key="8">
    <source>
        <dbReference type="EMBL" id="EQC37980.1"/>
    </source>
</evidence>
<dbReference type="EMBL" id="JH767142">
    <property type="protein sequence ID" value="EQC37980.1"/>
    <property type="molecule type" value="Genomic_DNA"/>
</dbReference>
<dbReference type="PANTHER" id="PTHR47354">
    <property type="entry name" value="NADH OXIDOREDUCTASE HCR"/>
    <property type="match status" value="1"/>
</dbReference>
<dbReference type="InterPro" id="IPR012292">
    <property type="entry name" value="Globin/Proto"/>
</dbReference>
<evidence type="ECO:0000259" key="7">
    <source>
        <dbReference type="PROSITE" id="PS51384"/>
    </source>
</evidence>
<accession>T0QVG3</accession>
<proteinExistence type="inferred from homology"/>
<dbReference type="InterPro" id="IPR017927">
    <property type="entry name" value="FAD-bd_FR_type"/>
</dbReference>
<evidence type="ECO:0000256" key="6">
    <source>
        <dbReference type="RuleBase" id="RU000356"/>
    </source>
</evidence>
<dbReference type="InParanoid" id="T0QVG3"/>
<dbReference type="SUPFAM" id="SSF52343">
    <property type="entry name" value="Ferredoxin reductase-like, C-terminal NADP-linked domain"/>
    <property type="match status" value="1"/>
</dbReference>
<evidence type="ECO:0000256" key="2">
    <source>
        <dbReference type="ARBA" id="ARBA00012229"/>
    </source>
</evidence>
<dbReference type="VEuPathDB" id="FungiDB:SDRG_04410"/>
<dbReference type="SUPFAM" id="SSF63380">
    <property type="entry name" value="Riboflavin synthase domain-like"/>
    <property type="match status" value="1"/>
</dbReference>
<dbReference type="GO" id="GO:0020037">
    <property type="term" value="F:heme binding"/>
    <property type="evidence" value="ECO:0007669"/>
    <property type="project" value="InterPro"/>
</dbReference>
<keyword evidence="9" id="KW-1185">Reference proteome</keyword>
<keyword evidence="6" id="KW-0561">Oxygen transport</keyword>
<evidence type="ECO:0000313" key="9">
    <source>
        <dbReference type="Proteomes" id="UP000030762"/>
    </source>
</evidence>
<reference evidence="8 9" key="1">
    <citation type="submission" date="2012-04" db="EMBL/GenBank/DDBJ databases">
        <title>The Genome Sequence of Saprolegnia declina VS20.</title>
        <authorList>
            <consortium name="The Broad Institute Genome Sequencing Platform"/>
            <person name="Russ C."/>
            <person name="Nusbaum C."/>
            <person name="Tyler B."/>
            <person name="van West P."/>
            <person name="Dieguez-Uribeondo J."/>
            <person name="de Bruijn I."/>
            <person name="Tripathy S."/>
            <person name="Jiang R."/>
            <person name="Young S.K."/>
            <person name="Zeng Q."/>
            <person name="Gargeya S."/>
            <person name="Fitzgerald M."/>
            <person name="Haas B."/>
            <person name="Abouelleil A."/>
            <person name="Alvarado L."/>
            <person name="Arachchi H.M."/>
            <person name="Berlin A."/>
            <person name="Chapman S.B."/>
            <person name="Goldberg J."/>
            <person name="Griggs A."/>
            <person name="Gujja S."/>
            <person name="Hansen M."/>
            <person name="Howarth C."/>
            <person name="Imamovic A."/>
            <person name="Larimer J."/>
            <person name="McCowen C."/>
            <person name="Montmayeur A."/>
            <person name="Murphy C."/>
            <person name="Neiman D."/>
            <person name="Pearson M."/>
            <person name="Priest M."/>
            <person name="Roberts A."/>
            <person name="Saif S."/>
            <person name="Shea T."/>
            <person name="Sisk P."/>
            <person name="Sykes S."/>
            <person name="Wortman J."/>
            <person name="Nusbaum C."/>
            <person name="Birren B."/>
        </authorList>
    </citation>
    <scope>NUCLEOTIDE SEQUENCE [LARGE SCALE GENOMIC DNA]</scope>
    <source>
        <strain evidence="8 9">VS20</strain>
    </source>
</reference>
<dbReference type="EC" id="1.14.12.17" evidence="2"/>
<dbReference type="Gene3D" id="2.40.30.10">
    <property type="entry name" value="Translation factors"/>
    <property type="match status" value="1"/>
</dbReference>
<protein>
    <recommendedName>
        <fullName evidence="2">nitric oxide dioxygenase</fullName>
        <ecNumber evidence="2">1.14.12.17</ecNumber>
    </recommendedName>
</protein>
<keyword evidence="6" id="KW-0479">Metal-binding</keyword>
<dbReference type="GO" id="GO:0019825">
    <property type="term" value="F:oxygen binding"/>
    <property type="evidence" value="ECO:0007669"/>
    <property type="project" value="InterPro"/>
</dbReference>
<feature type="domain" description="FAD-binding FR-type" evidence="7">
    <location>
        <begin position="196"/>
        <end position="295"/>
    </location>
</feature>
<keyword evidence="6" id="KW-0408">Iron</keyword>
<dbReference type="Proteomes" id="UP000030762">
    <property type="component" value="Unassembled WGS sequence"/>
</dbReference>
<dbReference type="GO" id="GO:0005344">
    <property type="term" value="F:oxygen carrier activity"/>
    <property type="evidence" value="ECO:0007669"/>
    <property type="project" value="UniProtKB-KW"/>
</dbReference>
<dbReference type="GO" id="GO:0008941">
    <property type="term" value="F:nitric oxide dioxygenase NAD(P)H activity"/>
    <property type="evidence" value="ECO:0007669"/>
    <property type="project" value="UniProtKB-EC"/>
</dbReference>
<dbReference type="GeneID" id="19945137"/>
<organism evidence="8 9">
    <name type="scientific">Saprolegnia diclina (strain VS20)</name>
    <dbReference type="NCBI Taxonomy" id="1156394"/>
    <lineage>
        <taxon>Eukaryota</taxon>
        <taxon>Sar</taxon>
        <taxon>Stramenopiles</taxon>
        <taxon>Oomycota</taxon>
        <taxon>Saprolegniomycetes</taxon>
        <taxon>Saprolegniales</taxon>
        <taxon>Saprolegniaceae</taxon>
        <taxon>Saprolegnia</taxon>
    </lineage>
</organism>
<dbReference type="InterPro" id="IPR050415">
    <property type="entry name" value="MRET"/>
</dbReference>
<evidence type="ECO:0000256" key="3">
    <source>
        <dbReference type="ARBA" id="ARBA00023027"/>
    </source>
</evidence>